<feature type="transmembrane region" description="Helical" evidence="2">
    <location>
        <begin position="354"/>
        <end position="375"/>
    </location>
</feature>
<dbReference type="PRINTS" id="PR01217">
    <property type="entry name" value="PRICHEXTENSN"/>
</dbReference>
<name>A0ABR1G1H9_AURAN</name>
<feature type="region of interest" description="Disordered" evidence="1">
    <location>
        <begin position="763"/>
        <end position="884"/>
    </location>
</feature>
<feature type="compositionally biased region" description="Pro residues" evidence="1">
    <location>
        <begin position="781"/>
        <end position="790"/>
    </location>
</feature>
<accession>A0ABR1G1H9</accession>
<evidence type="ECO:0000313" key="3">
    <source>
        <dbReference type="EMBL" id="KAK7242525.1"/>
    </source>
</evidence>
<keyword evidence="4" id="KW-1185">Reference proteome</keyword>
<evidence type="ECO:0000313" key="4">
    <source>
        <dbReference type="Proteomes" id="UP001363151"/>
    </source>
</evidence>
<feature type="transmembrane region" description="Helical" evidence="2">
    <location>
        <begin position="381"/>
        <end position="398"/>
    </location>
</feature>
<comment type="caution">
    <text evidence="3">The sequence shown here is derived from an EMBL/GenBank/DDBJ whole genome shotgun (WGS) entry which is preliminary data.</text>
</comment>
<feature type="compositionally biased region" description="Basic residues" evidence="1">
    <location>
        <begin position="829"/>
        <end position="844"/>
    </location>
</feature>
<dbReference type="Proteomes" id="UP001363151">
    <property type="component" value="Unassembled WGS sequence"/>
</dbReference>
<evidence type="ECO:0000256" key="1">
    <source>
        <dbReference type="SAM" id="MobiDB-lite"/>
    </source>
</evidence>
<feature type="compositionally biased region" description="Low complexity" evidence="1">
    <location>
        <begin position="853"/>
        <end position="884"/>
    </location>
</feature>
<protein>
    <recommendedName>
        <fullName evidence="5">CSC1/OSCA1-like cytosolic domain-containing protein</fullName>
    </recommendedName>
</protein>
<organism evidence="3 4">
    <name type="scientific">Aureococcus anophagefferens</name>
    <name type="common">Harmful bloom alga</name>
    <dbReference type="NCBI Taxonomy" id="44056"/>
    <lineage>
        <taxon>Eukaryota</taxon>
        <taxon>Sar</taxon>
        <taxon>Stramenopiles</taxon>
        <taxon>Ochrophyta</taxon>
        <taxon>Pelagophyceae</taxon>
        <taxon>Pelagomonadales</taxon>
        <taxon>Pelagomonadaceae</taxon>
        <taxon>Aureococcus</taxon>
    </lineage>
</organism>
<gene>
    <name evidence="3" type="ORF">SO694_00017318</name>
</gene>
<feature type="transmembrane region" description="Helical" evidence="2">
    <location>
        <begin position="67"/>
        <end position="86"/>
    </location>
</feature>
<dbReference type="InterPro" id="IPR045122">
    <property type="entry name" value="Csc1-like"/>
</dbReference>
<sequence length="884" mass="96770">MAPCLDTAAAYRKAQLPHRVDDPASSLGHRRTKPGENLDGADLFPVCEGFEALDSFGLGLSLYFRQLGFLFGIVCLSALILCPSTAHNARACKHRETEDRNAGLASGTAAGCFASDLRIGANIVPDILVCALILVAALVSNVIQDILAKRIDQNRQTPSDYAVMISNPPQHVLDPDAYKKFFAKFWDDDIVSVTIGKDNGALLSLMASRAAYLQDLSDFADGDLENHEPAGLRKLLQPYAYALGFFKSASYAKAQLAVIEEQLQAYLGENAGGGWREPKTVVVTFAFEKGMQRALETFEVSAVRRIFSNVTGYESKNTPVAFEGTVLNVSRPVEPEELFWHNSHYKVGNRVARVLASFAVTAGALACFCLVAVYLEGKFPFALAVFVTVVNGGLPTFLKALSDSVEKHKDFGDQQDAMFLKLIVARWTNTAIAVFVSYGPRTRLSEAALNQIMLILLSDAFLAPLLRVYDPYDLFMRYVVSRGQPTQRACNRFWIGADWNIAERYTDVAKTLFVGLFYAAAAPNGLLVTAAALATTFAADRFCLLRRWARKPDFDDQISRRTIGVVSIIVLVHVVASLEFFENWGLYEEGALEDDAVYDKATMRYHSACFGNFLDCDPPAHKTLTAAQKFAKDVYPAVGAIALVLACWKFVGVEVANAFWYCCCGESAHDDDHMPISYRALPHILAYVPVVPHPLLGEPPLLAADVAGAPRERLPLPPNVHPTAHTICSRDVLRPLLPGCDDAKLDRVLADVYGTVRFYDEPAKKAAPPTPEPARKAAPAPLAPAPPAPAPAAAAPRQEMAPLPTPPQYAQAPQQVPPYPTPPQQVPRAPRRRSSPNARAHARSSRPTPPSSPATRRPYGQQPQYAPQQQYPPSYAQQPQYPQY</sequence>
<dbReference type="PANTHER" id="PTHR13018">
    <property type="entry name" value="PROBABLE MEMBRANE PROTEIN DUF221-RELATED"/>
    <property type="match status" value="1"/>
</dbReference>
<proteinExistence type="predicted"/>
<feature type="transmembrane region" description="Helical" evidence="2">
    <location>
        <begin position="512"/>
        <end position="538"/>
    </location>
</feature>
<keyword evidence="2" id="KW-1133">Transmembrane helix</keyword>
<dbReference type="EMBL" id="JBBJCI010000142">
    <property type="protein sequence ID" value="KAK7242525.1"/>
    <property type="molecule type" value="Genomic_DNA"/>
</dbReference>
<evidence type="ECO:0008006" key="5">
    <source>
        <dbReference type="Google" id="ProtNLM"/>
    </source>
</evidence>
<dbReference type="PANTHER" id="PTHR13018:SF5">
    <property type="entry name" value="RE44586P"/>
    <property type="match status" value="1"/>
</dbReference>
<evidence type="ECO:0000256" key="2">
    <source>
        <dbReference type="SAM" id="Phobius"/>
    </source>
</evidence>
<feature type="compositionally biased region" description="Pro residues" evidence="1">
    <location>
        <begin position="815"/>
        <end position="825"/>
    </location>
</feature>
<reference evidence="3 4" key="1">
    <citation type="submission" date="2024-03" db="EMBL/GenBank/DDBJ databases">
        <title>Aureococcus anophagefferens CCMP1851 and Kratosvirus quantuckense: Draft genome of a second virus-susceptible host strain in the model system.</title>
        <authorList>
            <person name="Chase E."/>
            <person name="Truchon A.R."/>
            <person name="Schepens W."/>
            <person name="Wilhelm S.W."/>
        </authorList>
    </citation>
    <scope>NUCLEOTIDE SEQUENCE [LARGE SCALE GENOMIC DNA]</scope>
    <source>
        <strain evidence="3 4">CCMP1851</strain>
    </source>
</reference>
<keyword evidence="2" id="KW-0472">Membrane</keyword>
<keyword evidence="2" id="KW-0812">Transmembrane</keyword>